<evidence type="ECO:0000256" key="1">
    <source>
        <dbReference type="ARBA" id="ARBA00010116"/>
    </source>
</evidence>
<dbReference type="EMBL" id="LAQJ01000221">
    <property type="protein sequence ID" value="KKO19083.1"/>
    <property type="molecule type" value="Genomic_DNA"/>
</dbReference>
<protein>
    <recommendedName>
        <fullName evidence="6">Big-1 domain-containing protein</fullName>
    </recommendedName>
</protein>
<dbReference type="InterPro" id="IPR013783">
    <property type="entry name" value="Ig-like_fold"/>
</dbReference>
<evidence type="ECO:0000256" key="5">
    <source>
        <dbReference type="SAM" id="SignalP"/>
    </source>
</evidence>
<keyword evidence="2 5" id="KW-0732">Signal</keyword>
<dbReference type="Gene3D" id="2.60.40.10">
    <property type="entry name" value="Immunoglobulins"/>
    <property type="match status" value="1"/>
</dbReference>
<sequence length="668" mass="69513">MKAIRSKFFIAFFLIAVLVAAGAVQTFANSSPVPGTVSEESAAGPKISQSMMPAAASATALQPVVTETGLISLSVDGLGTDSSGNIQVNKPAGATVRGAYMAAADVWGSNGNPGPLPNGAIELNGTPVNWSLHVKLNAIFGGPNHAWADVTSIVKPVVDAAPAGIIDIPVVETMYLDGSILAVIFDDPNQSVSNTIVLMFGAQNTTGDTFNVLFSDPIDKSDPNLGMEFSLGISFSYQLGPTGQESHVDINGQRLTSSAGGQDDGTLGGNGVLITVGGIGDSTANPPDPNASATDPRDDDELYDILPFVNTGDTSMVINTINPSNDDSIFFAGLSIRSAIAVVGEGIVLGPTTATNPVGTQHTVTATVQDDNGAPIVGRNVFFSIVSGPHAGLSSNNSTDANGHATFTYTGSAAGTDVIEASFVDSTGQTKTSNQVTKIWESTTPPLCPCPDAQACYSFDEGSGNVAGDSSGNGNDGTINGASWTGGRNGSGLSFDGVDDNVSIPVINSEEVSLSAWFYKNANDTKGYDFIFDGLRMHSNPQLREGFGLKFLKRTPDVIAFALVTQDASGNKRQRTASYNMGNSVGGWNHVAGTYNKTTGEQKLYVNGQLVRTVRHKAGNTVVPLTYYSDTKIGNSLSKKGCFNGIIDEVCLSNRALTDQEVQDIFNN</sequence>
<evidence type="ECO:0000313" key="7">
    <source>
        <dbReference type="EMBL" id="KKO19083.1"/>
    </source>
</evidence>
<name>A0A0M2USP3_9BACT</name>
<dbReference type="Gene3D" id="2.60.120.200">
    <property type="match status" value="1"/>
</dbReference>
<gene>
    <name evidence="7" type="ORF">BROFUL_02218</name>
</gene>
<accession>A0A0M2USP3</accession>
<comment type="caution">
    <text evidence="7">The sequence shown here is derived from an EMBL/GenBank/DDBJ whole genome shotgun (WGS) entry which is preliminary data.</text>
</comment>
<dbReference type="SMART" id="SM00560">
    <property type="entry name" value="LamGL"/>
    <property type="match status" value="1"/>
</dbReference>
<dbReference type="InterPro" id="IPR013320">
    <property type="entry name" value="ConA-like_dom_sf"/>
</dbReference>
<evidence type="ECO:0000256" key="3">
    <source>
        <dbReference type="ARBA" id="ARBA00023157"/>
    </source>
</evidence>
<dbReference type="InterPro" id="IPR008964">
    <property type="entry name" value="Invasin/intimin_cell_adhesion"/>
</dbReference>
<dbReference type="SUPFAM" id="SSF49899">
    <property type="entry name" value="Concanavalin A-like lectins/glucanases"/>
    <property type="match status" value="1"/>
</dbReference>
<dbReference type="Pfam" id="PF02369">
    <property type="entry name" value="Big_1"/>
    <property type="match status" value="1"/>
</dbReference>
<feature type="chain" id="PRO_5005643987" description="Big-1 domain-containing protein" evidence="5">
    <location>
        <begin position="29"/>
        <end position="668"/>
    </location>
</feature>
<feature type="region of interest" description="Disordered" evidence="4">
    <location>
        <begin position="278"/>
        <end position="300"/>
    </location>
</feature>
<dbReference type="Proteomes" id="UP000034954">
    <property type="component" value="Unassembled WGS sequence"/>
</dbReference>
<reference evidence="7 8" key="1">
    <citation type="journal article" date="2013" name="BMC Microbiol.">
        <title>Identification of the type II cytochrome c maturation pathway in anammox bacteria by comparative genomics.</title>
        <authorList>
            <person name="Ferousi C."/>
            <person name="Speth D.R."/>
            <person name="Reimann J."/>
            <person name="Op den Camp H.J."/>
            <person name="Allen J.W."/>
            <person name="Keltjens J.T."/>
            <person name="Jetten M.S."/>
        </authorList>
    </citation>
    <scope>NUCLEOTIDE SEQUENCE [LARGE SCALE GENOMIC DNA]</scope>
    <source>
        <strain evidence="7">RU1</strain>
    </source>
</reference>
<feature type="signal peptide" evidence="5">
    <location>
        <begin position="1"/>
        <end position="28"/>
    </location>
</feature>
<dbReference type="PANTHER" id="PTHR47635">
    <property type="entry name" value="CUB DOMAIN-CONTAINING PROTEIN"/>
    <property type="match status" value="1"/>
</dbReference>
<proteinExistence type="inferred from homology"/>
<dbReference type="InterPro" id="IPR006558">
    <property type="entry name" value="LamG-like"/>
</dbReference>
<keyword evidence="8" id="KW-1185">Reference proteome</keyword>
<comment type="similarity">
    <text evidence="1">Belongs to the intimin/invasin family.</text>
</comment>
<dbReference type="SUPFAM" id="SSF49373">
    <property type="entry name" value="Invasin/intimin cell-adhesion fragments"/>
    <property type="match status" value="1"/>
</dbReference>
<evidence type="ECO:0000256" key="4">
    <source>
        <dbReference type="SAM" id="MobiDB-lite"/>
    </source>
</evidence>
<evidence type="ECO:0000259" key="6">
    <source>
        <dbReference type="PROSITE" id="PS51127"/>
    </source>
</evidence>
<dbReference type="SMART" id="SM00634">
    <property type="entry name" value="BID_1"/>
    <property type="match status" value="1"/>
</dbReference>
<evidence type="ECO:0000256" key="2">
    <source>
        <dbReference type="ARBA" id="ARBA00022729"/>
    </source>
</evidence>
<dbReference type="AlphaFoldDB" id="A0A0M2USP3"/>
<dbReference type="PROSITE" id="PS51127">
    <property type="entry name" value="BIG1"/>
    <property type="match status" value="1"/>
</dbReference>
<dbReference type="PANTHER" id="PTHR47635:SF2">
    <property type="entry name" value="LAMG-LIKE JELLYROLL FOLD DOMAIN-CONTAINING PROTEIN"/>
    <property type="match status" value="1"/>
</dbReference>
<keyword evidence="3" id="KW-1015">Disulfide bond</keyword>
<dbReference type="Pfam" id="PF13385">
    <property type="entry name" value="Laminin_G_3"/>
    <property type="match status" value="1"/>
</dbReference>
<organism evidence="7 8">
    <name type="scientific">Candidatus Brocadia fulgida</name>
    <dbReference type="NCBI Taxonomy" id="380242"/>
    <lineage>
        <taxon>Bacteria</taxon>
        <taxon>Pseudomonadati</taxon>
        <taxon>Planctomycetota</taxon>
        <taxon>Candidatus Brocadiia</taxon>
        <taxon>Candidatus Brocadiales</taxon>
        <taxon>Candidatus Brocadiaceae</taxon>
        <taxon>Candidatus Brocadia</taxon>
    </lineage>
</organism>
<evidence type="ECO:0000313" key="8">
    <source>
        <dbReference type="Proteomes" id="UP000034954"/>
    </source>
</evidence>
<feature type="domain" description="Big-1" evidence="6">
    <location>
        <begin position="346"/>
        <end position="439"/>
    </location>
</feature>
<dbReference type="PATRIC" id="fig|380242.3.peg.2770"/>
<dbReference type="InterPro" id="IPR003344">
    <property type="entry name" value="Big_1_dom"/>
</dbReference>